<dbReference type="Pfam" id="PF13826">
    <property type="entry name" value="Monooxy_af470-like"/>
    <property type="match status" value="1"/>
</dbReference>
<proteinExistence type="predicted"/>
<dbReference type="EMBL" id="KV419418">
    <property type="protein sequence ID" value="KZS90960.1"/>
    <property type="molecule type" value="Genomic_DNA"/>
</dbReference>
<feature type="region of interest" description="Disordered" evidence="1">
    <location>
        <begin position="268"/>
        <end position="290"/>
    </location>
</feature>
<dbReference type="STRING" id="1314777.A0A164RWW0"/>
<gene>
    <name evidence="2" type="ORF">SISNIDRAFT_457303</name>
</gene>
<keyword evidence="3" id="KW-1185">Reference proteome</keyword>
<evidence type="ECO:0000313" key="2">
    <source>
        <dbReference type="EMBL" id="KZS90960.1"/>
    </source>
</evidence>
<evidence type="ECO:0000256" key="1">
    <source>
        <dbReference type="SAM" id="MobiDB-lite"/>
    </source>
</evidence>
<name>A0A164RWW0_9AGAM</name>
<evidence type="ECO:0000313" key="3">
    <source>
        <dbReference type="Proteomes" id="UP000076722"/>
    </source>
</evidence>
<dbReference type="AlphaFoldDB" id="A0A164RWW0"/>
<protein>
    <submittedName>
        <fullName evidence="2">Uncharacterized protein</fullName>
    </submittedName>
</protein>
<dbReference type="InterPro" id="IPR025444">
    <property type="entry name" value="Monooxy_af470"/>
</dbReference>
<feature type="region of interest" description="Disordered" evidence="1">
    <location>
        <begin position="65"/>
        <end position="85"/>
    </location>
</feature>
<reference evidence="2 3" key="1">
    <citation type="journal article" date="2016" name="Mol. Biol. Evol.">
        <title>Comparative Genomics of Early-Diverging Mushroom-Forming Fungi Provides Insights into the Origins of Lignocellulose Decay Capabilities.</title>
        <authorList>
            <person name="Nagy L.G."/>
            <person name="Riley R."/>
            <person name="Tritt A."/>
            <person name="Adam C."/>
            <person name="Daum C."/>
            <person name="Floudas D."/>
            <person name="Sun H."/>
            <person name="Yadav J.S."/>
            <person name="Pangilinan J."/>
            <person name="Larsson K.H."/>
            <person name="Matsuura K."/>
            <person name="Barry K."/>
            <person name="Labutti K."/>
            <person name="Kuo R."/>
            <person name="Ohm R.A."/>
            <person name="Bhattacharya S.S."/>
            <person name="Shirouzu T."/>
            <person name="Yoshinaga Y."/>
            <person name="Martin F.M."/>
            <person name="Grigoriev I.V."/>
            <person name="Hibbett D.S."/>
        </authorList>
    </citation>
    <scope>NUCLEOTIDE SEQUENCE [LARGE SCALE GENOMIC DNA]</scope>
    <source>
        <strain evidence="2 3">HHB9708</strain>
    </source>
</reference>
<dbReference type="Proteomes" id="UP000076722">
    <property type="component" value="Unassembled WGS sequence"/>
</dbReference>
<accession>A0A164RWW0</accession>
<dbReference type="OrthoDB" id="3202396at2759"/>
<organism evidence="2 3">
    <name type="scientific">Sistotremastrum niveocremeum HHB9708</name>
    <dbReference type="NCBI Taxonomy" id="1314777"/>
    <lineage>
        <taxon>Eukaryota</taxon>
        <taxon>Fungi</taxon>
        <taxon>Dikarya</taxon>
        <taxon>Basidiomycota</taxon>
        <taxon>Agaricomycotina</taxon>
        <taxon>Agaricomycetes</taxon>
        <taxon>Sistotremastrales</taxon>
        <taxon>Sistotremastraceae</taxon>
        <taxon>Sertulicium</taxon>
        <taxon>Sertulicium niveocremeum</taxon>
    </lineage>
</organism>
<sequence>MGLQLVTFLVLPSLIAAVLGAILILYTLTPFILINLGLKENPHLKDVALGKTAAYLDFASTKHLGKQPGASVEDPNASEWDPTPEPEKPKLAVLLVGSRCDGPLGPFDKDYIFIRKMFAEMLNELQTAKPEEDVGYLNSELFLQSERPQNNVSMAVIYFRSYDHVRRFAHKEDIVHWQAWMRFRRMQREDYATSTKIGLWHETYEVSNAEAIYHNMRPFGLGNLWDHVSAPSTKDGQGAAVQSKAVGKYRSSLVSADGKFFTSNGRMKLSDGKDWSEEEFHEKYDKEGSV</sequence>